<dbReference type="InterPro" id="IPR051791">
    <property type="entry name" value="Pra-immunoreactive"/>
</dbReference>
<sequence>MNALFLLRFKAFMIDYIFILIYLFAVFIFSVFLFPSIQGFFTGSLIVAQFTGFLLVTFPVSLYFIICDSNIGKQSFGKRKAGIRVVGTNREALSMLHVTFRTILKFLPWELSHFLVYRLIYIGDGKVPITLSLLGGLIYALMLAYILTAIFTKKKQSLYDILAKTHVIKV</sequence>
<evidence type="ECO:0000256" key="2">
    <source>
        <dbReference type="ARBA" id="ARBA00022475"/>
    </source>
</evidence>
<evidence type="ECO:0000313" key="9">
    <source>
        <dbReference type="Proteomes" id="UP000180175"/>
    </source>
</evidence>
<evidence type="ECO:0000256" key="6">
    <source>
        <dbReference type="SAM" id="Phobius"/>
    </source>
</evidence>
<dbReference type="PANTHER" id="PTHR36115">
    <property type="entry name" value="PROLINE-RICH ANTIGEN HOMOLOG-RELATED"/>
    <property type="match status" value="1"/>
</dbReference>
<proteinExistence type="predicted"/>
<feature type="transmembrane region" description="Helical" evidence="6">
    <location>
        <begin position="12"/>
        <end position="34"/>
    </location>
</feature>
<organism evidence="8 9">
    <name type="scientific">Anaerobacillus isosaccharinicus</name>
    <dbReference type="NCBI Taxonomy" id="1532552"/>
    <lineage>
        <taxon>Bacteria</taxon>
        <taxon>Bacillati</taxon>
        <taxon>Bacillota</taxon>
        <taxon>Bacilli</taxon>
        <taxon>Bacillales</taxon>
        <taxon>Bacillaceae</taxon>
        <taxon>Anaerobacillus</taxon>
    </lineage>
</organism>
<dbReference type="RefSeq" id="WP_182081197.1">
    <property type="nucleotide sequence ID" value="NZ_CP063356.2"/>
</dbReference>
<dbReference type="Proteomes" id="UP000180175">
    <property type="component" value="Chromosome"/>
</dbReference>
<dbReference type="PANTHER" id="PTHR36115:SF9">
    <property type="entry name" value="LMO1584 PROTEIN"/>
    <property type="match status" value="1"/>
</dbReference>
<dbReference type="GO" id="GO:0005886">
    <property type="term" value="C:plasma membrane"/>
    <property type="evidence" value="ECO:0007669"/>
    <property type="project" value="UniProtKB-SubCell"/>
</dbReference>
<dbReference type="EMBL" id="CP063356">
    <property type="protein sequence ID" value="QOY38119.1"/>
    <property type="molecule type" value="Genomic_DNA"/>
</dbReference>
<comment type="subcellular location">
    <subcellularLocation>
        <location evidence="1">Cell membrane</location>
        <topology evidence="1">Multi-pass membrane protein</topology>
    </subcellularLocation>
</comment>
<evidence type="ECO:0000313" key="8">
    <source>
        <dbReference type="EMBL" id="QOY38119.1"/>
    </source>
</evidence>
<keyword evidence="3 6" id="KW-0812">Transmembrane</keyword>
<gene>
    <name evidence="8" type="ORF">AWH56_011605</name>
</gene>
<accession>A0A7S7RDI8</accession>
<feature type="transmembrane region" description="Helical" evidence="6">
    <location>
        <begin position="129"/>
        <end position="151"/>
    </location>
</feature>
<feature type="transmembrane region" description="Helical" evidence="6">
    <location>
        <begin position="46"/>
        <end position="71"/>
    </location>
</feature>
<reference evidence="8 9" key="1">
    <citation type="journal article" date="2017" name="Genome Announc.">
        <title>Draft Genome Sequences of Four Alkaliphilic Bacteria Belonging to the Anaerobacillus Genus.</title>
        <authorList>
            <person name="Bassil N.M."/>
            <person name="Lloyd J.R."/>
        </authorList>
    </citation>
    <scope>NUCLEOTIDE SEQUENCE [LARGE SCALE GENOMIC DNA]</scope>
    <source>
        <strain evidence="8 9">NB2006</strain>
    </source>
</reference>
<keyword evidence="5 6" id="KW-0472">Membrane</keyword>
<keyword evidence="4 6" id="KW-1133">Transmembrane helix</keyword>
<evidence type="ECO:0000256" key="4">
    <source>
        <dbReference type="ARBA" id="ARBA00022989"/>
    </source>
</evidence>
<dbReference type="Pfam" id="PF06271">
    <property type="entry name" value="RDD"/>
    <property type="match status" value="1"/>
</dbReference>
<dbReference type="InterPro" id="IPR010432">
    <property type="entry name" value="RDD"/>
</dbReference>
<dbReference type="AlphaFoldDB" id="A0A7S7RDI8"/>
<feature type="domain" description="RDD" evidence="7">
    <location>
        <begin position="5"/>
        <end position="164"/>
    </location>
</feature>
<protein>
    <submittedName>
        <fullName evidence="8">RDD family protein</fullName>
    </submittedName>
</protein>
<dbReference type="KEGG" id="aia:AWH56_011605"/>
<name>A0A7S7RDI8_9BACI</name>
<evidence type="ECO:0000256" key="3">
    <source>
        <dbReference type="ARBA" id="ARBA00022692"/>
    </source>
</evidence>
<evidence type="ECO:0000259" key="7">
    <source>
        <dbReference type="Pfam" id="PF06271"/>
    </source>
</evidence>
<evidence type="ECO:0000256" key="5">
    <source>
        <dbReference type="ARBA" id="ARBA00023136"/>
    </source>
</evidence>
<reference evidence="8 9" key="2">
    <citation type="journal article" date="2019" name="Int. J. Syst. Evol. Microbiol.">
        <title>Anaerobacillus isosaccharinicus sp. nov., an alkaliphilic bacterium which degrades isosaccharinic acid.</title>
        <authorList>
            <person name="Bassil N.M."/>
            <person name="Lloyd J.R."/>
        </authorList>
    </citation>
    <scope>NUCLEOTIDE SEQUENCE [LARGE SCALE GENOMIC DNA]</scope>
    <source>
        <strain evidence="8 9">NB2006</strain>
    </source>
</reference>
<keyword evidence="9" id="KW-1185">Reference proteome</keyword>
<keyword evidence="2" id="KW-1003">Cell membrane</keyword>
<evidence type="ECO:0000256" key="1">
    <source>
        <dbReference type="ARBA" id="ARBA00004651"/>
    </source>
</evidence>